<organism evidence="4 5">
    <name type="scientific">Anisodus tanguticus</name>
    <dbReference type="NCBI Taxonomy" id="243964"/>
    <lineage>
        <taxon>Eukaryota</taxon>
        <taxon>Viridiplantae</taxon>
        <taxon>Streptophyta</taxon>
        <taxon>Embryophyta</taxon>
        <taxon>Tracheophyta</taxon>
        <taxon>Spermatophyta</taxon>
        <taxon>Magnoliopsida</taxon>
        <taxon>eudicotyledons</taxon>
        <taxon>Gunneridae</taxon>
        <taxon>Pentapetalae</taxon>
        <taxon>asterids</taxon>
        <taxon>lamiids</taxon>
        <taxon>Solanales</taxon>
        <taxon>Solanaceae</taxon>
        <taxon>Solanoideae</taxon>
        <taxon>Hyoscyameae</taxon>
        <taxon>Anisodus</taxon>
    </lineage>
</organism>
<evidence type="ECO:0000313" key="5">
    <source>
        <dbReference type="Proteomes" id="UP001291623"/>
    </source>
</evidence>
<name>A0AAE1VMK1_9SOLA</name>
<dbReference type="InterPro" id="IPR051358">
    <property type="entry name" value="TF_AMS/ICE1/BHLH6-like"/>
</dbReference>
<accession>A0AAE1VMK1</accession>
<sequence length="213" mass="23362">MGICFVVGLEDMGENKGLLGLAENGYLFCGGFGVVLGEMKWVMDGASDVDRYMTSNNNMQNQTENISFTQNFTELAENNLFLQPCLVDNTSYPSQAALRKNLANNSGGNMGDFGGEIGQKRKWGNGEELDDVSFDGCTLSYDSDELVKNGSKVDDSDKNGGNSSNATSIVTGGNPKGKKKRLPAKNLMAERQRRKKLNDRLYMLMFAVPRIVR</sequence>
<comment type="caution">
    <text evidence="4">The sequence shown here is derived from an EMBL/GenBank/DDBJ whole genome shotgun (WGS) entry which is preliminary data.</text>
</comment>
<evidence type="ECO:0000256" key="3">
    <source>
        <dbReference type="SAM" id="MobiDB-lite"/>
    </source>
</evidence>
<comment type="subcellular location">
    <subcellularLocation>
        <location evidence="1">Nucleus</location>
    </subcellularLocation>
</comment>
<evidence type="ECO:0008006" key="6">
    <source>
        <dbReference type="Google" id="ProtNLM"/>
    </source>
</evidence>
<dbReference type="AlphaFoldDB" id="A0AAE1VMK1"/>
<feature type="region of interest" description="Disordered" evidence="3">
    <location>
        <begin position="150"/>
        <end position="183"/>
    </location>
</feature>
<dbReference type="GO" id="GO:0005634">
    <property type="term" value="C:nucleus"/>
    <property type="evidence" value="ECO:0007669"/>
    <property type="project" value="UniProtKB-SubCell"/>
</dbReference>
<dbReference type="EMBL" id="JAVYJV010000003">
    <property type="protein sequence ID" value="KAK4374662.1"/>
    <property type="molecule type" value="Genomic_DNA"/>
</dbReference>
<proteinExistence type="predicted"/>
<evidence type="ECO:0000256" key="1">
    <source>
        <dbReference type="ARBA" id="ARBA00004123"/>
    </source>
</evidence>
<keyword evidence="5" id="KW-1185">Reference proteome</keyword>
<dbReference type="PANTHER" id="PTHR31945">
    <property type="entry name" value="TRANSCRIPTION FACTOR SCREAM2-RELATED"/>
    <property type="match status" value="1"/>
</dbReference>
<dbReference type="PANTHER" id="PTHR31945:SF129">
    <property type="entry name" value="TRANSCRIPTION FACTOR SCREAM2"/>
    <property type="match status" value="1"/>
</dbReference>
<dbReference type="GO" id="GO:0043565">
    <property type="term" value="F:sequence-specific DNA binding"/>
    <property type="evidence" value="ECO:0007669"/>
    <property type="project" value="TreeGrafter"/>
</dbReference>
<keyword evidence="2" id="KW-0539">Nucleus</keyword>
<protein>
    <recommendedName>
        <fullName evidence="6">BHLH domain-containing protein</fullName>
    </recommendedName>
</protein>
<evidence type="ECO:0000313" key="4">
    <source>
        <dbReference type="EMBL" id="KAK4374662.1"/>
    </source>
</evidence>
<dbReference type="Proteomes" id="UP001291623">
    <property type="component" value="Unassembled WGS sequence"/>
</dbReference>
<feature type="compositionally biased region" description="Polar residues" evidence="3">
    <location>
        <begin position="159"/>
        <end position="171"/>
    </location>
</feature>
<reference evidence="4" key="1">
    <citation type="submission" date="2023-12" db="EMBL/GenBank/DDBJ databases">
        <title>Genome assembly of Anisodus tanguticus.</title>
        <authorList>
            <person name="Wang Y.-J."/>
        </authorList>
    </citation>
    <scope>NUCLEOTIDE SEQUENCE</scope>
    <source>
        <strain evidence="4">KB-2021</strain>
        <tissue evidence="4">Leaf</tissue>
    </source>
</reference>
<dbReference type="GO" id="GO:0003700">
    <property type="term" value="F:DNA-binding transcription factor activity"/>
    <property type="evidence" value="ECO:0007669"/>
    <property type="project" value="TreeGrafter"/>
</dbReference>
<gene>
    <name evidence="4" type="ORF">RND71_005339</name>
</gene>
<evidence type="ECO:0000256" key="2">
    <source>
        <dbReference type="ARBA" id="ARBA00023242"/>
    </source>
</evidence>